<reference evidence="1 2" key="1">
    <citation type="submission" date="2020-08" db="EMBL/GenBank/DDBJ databases">
        <title>Genomic Encyclopedia of Type Strains, Phase IV (KMG-IV): sequencing the most valuable type-strain genomes for metagenomic binning, comparative biology and taxonomic classification.</title>
        <authorList>
            <person name="Goeker M."/>
        </authorList>
    </citation>
    <scope>NUCLEOTIDE SEQUENCE [LARGE SCALE GENOMIC DNA]</scope>
    <source>
        <strain evidence="1 2">DSM 105721</strain>
    </source>
</reference>
<name>A0A7W6HUF5_9BACT</name>
<dbReference type="EMBL" id="JACIES010000002">
    <property type="protein sequence ID" value="MBB4025168.1"/>
    <property type="molecule type" value="Genomic_DNA"/>
</dbReference>
<keyword evidence="2" id="KW-1185">Reference proteome</keyword>
<dbReference type="GeneID" id="93099612"/>
<sequence length="53" mass="6286">MKTPKVETKSFFQKLLEDKRAIRECIQKNGDLKKLAKERDIKFATPVSYRSDR</sequence>
<accession>A0A7W6HUF5</accession>
<comment type="caution">
    <text evidence="1">The sequence shown here is derived from an EMBL/GenBank/DDBJ whole genome shotgun (WGS) entry which is preliminary data.</text>
</comment>
<proteinExistence type="predicted"/>
<evidence type="ECO:0000313" key="2">
    <source>
        <dbReference type="Proteomes" id="UP000546007"/>
    </source>
</evidence>
<dbReference type="AlphaFoldDB" id="A0A7W6HUF5"/>
<dbReference type="Proteomes" id="UP000546007">
    <property type="component" value="Unassembled WGS sequence"/>
</dbReference>
<gene>
    <name evidence="1" type="ORF">GGR14_000940</name>
</gene>
<protein>
    <submittedName>
        <fullName evidence="1">Uncharacterized protein</fullName>
    </submittedName>
</protein>
<dbReference type="RefSeq" id="WP_164719577.1">
    <property type="nucleotide sequence ID" value="NZ_AP028155.1"/>
</dbReference>
<organism evidence="1 2">
    <name type="scientific">Butyricimonas faecihominis</name>
    <dbReference type="NCBI Taxonomy" id="1472416"/>
    <lineage>
        <taxon>Bacteria</taxon>
        <taxon>Pseudomonadati</taxon>
        <taxon>Bacteroidota</taxon>
        <taxon>Bacteroidia</taxon>
        <taxon>Bacteroidales</taxon>
        <taxon>Odoribacteraceae</taxon>
        <taxon>Butyricimonas</taxon>
    </lineage>
</organism>
<evidence type="ECO:0000313" key="1">
    <source>
        <dbReference type="EMBL" id="MBB4025168.1"/>
    </source>
</evidence>